<evidence type="ECO:0000256" key="5">
    <source>
        <dbReference type="PIRNR" id="PIRNR028998"/>
    </source>
</evidence>
<dbReference type="PIRSF" id="PIRSF028998">
    <property type="entry name" value="GINS_Psf2_subgr"/>
    <property type="match status" value="1"/>
</dbReference>
<dbReference type="InterPro" id="IPR021151">
    <property type="entry name" value="GINS_A"/>
</dbReference>
<comment type="subunit">
    <text evidence="5">Component of the GINS complex.</text>
</comment>
<evidence type="ECO:0000256" key="2">
    <source>
        <dbReference type="ARBA" id="ARBA00010565"/>
    </source>
</evidence>
<keyword evidence="3 5" id="KW-0235">DNA replication</keyword>
<sequence length="172" mass="19525">MALPRTHQASFTPGEIEFFAGDEKIMIIPKAKMPKMKFISGDVGPFQPPLPIEVTIWLSLIMKKNNKCSIICPDWLTVGSLAQMLLETAADDIPNAETIRTILKGLRETRQAKSRMGVKILDDTWLGMNNLSIMEINEIRPFFSRAYHEMSKLNHAEATAREDETQEITQDY</sequence>
<comment type="subcellular location">
    <subcellularLocation>
        <location evidence="1 5">Nucleus</location>
    </subcellularLocation>
</comment>
<dbReference type="InterPro" id="IPR056784">
    <property type="entry name" value="PSF2_N"/>
</dbReference>
<evidence type="ECO:0000259" key="7">
    <source>
        <dbReference type="Pfam" id="PF25005"/>
    </source>
</evidence>
<protein>
    <recommendedName>
        <fullName evidence="5">DNA replication complex GINS protein PSF2</fullName>
    </recommendedName>
</protein>
<dbReference type="Proteomes" id="UP001473302">
    <property type="component" value="Unassembled WGS sequence"/>
</dbReference>
<reference evidence="8 9" key="1">
    <citation type="submission" date="2024-04" db="EMBL/GenBank/DDBJ databases">
        <title>genome sequences of Mucor flavus KT1a and Helicostylum pulchrum KT1b strains isolated from the surface of a dry-aged beef.</title>
        <authorList>
            <person name="Toyotome T."/>
            <person name="Hosono M."/>
            <person name="Torimaru M."/>
            <person name="Fukuda K."/>
            <person name="Mikami N."/>
        </authorList>
    </citation>
    <scope>NUCLEOTIDE SEQUENCE [LARGE SCALE GENOMIC DNA]</scope>
    <source>
        <strain evidence="8 9">KT1a</strain>
    </source>
</reference>
<evidence type="ECO:0000256" key="4">
    <source>
        <dbReference type="ARBA" id="ARBA00023242"/>
    </source>
</evidence>
<dbReference type="PANTHER" id="PTHR12772:SF0">
    <property type="entry name" value="DNA REPLICATION COMPLEX GINS PROTEIN PSF2"/>
    <property type="match status" value="1"/>
</dbReference>
<name>A0ABP9ZD07_9FUNG</name>
<gene>
    <name evidence="8" type="ORF">MFLAVUS_010459</name>
</gene>
<comment type="similarity">
    <text evidence="2 5">Belongs to the GINS2/PSF2 family.</text>
</comment>
<dbReference type="Pfam" id="PF25005">
    <property type="entry name" value="PSF2_N"/>
    <property type="match status" value="1"/>
</dbReference>
<proteinExistence type="inferred from homology"/>
<evidence type="ECO:0000256" key="1">
    <source>
        <dbReference type="ARBA" id="ARBA00004123"/>
    </source>
</evidence>
<dbReference type="InterPro" id="IPR036224">
    <property type="entry name" value="GINS_bundle-like_dom_sf"/>
</dbReference>
<dbReference type="CDD" id="cd11712">
    <property type="entry name" value="GINS_A_psf2"/>
    <property type="match status" value="1"/>
</dbReference>
<evidence type="ECO:0000313" key="8">
    <source>
        <dbReference type="EMBL" id="GAA5816924.1"/>
    </source>
</evidence>
<accession>A0ABP9ZD07</accession>
<dbReference type="PANTHER" id="PTHR12772">
    <property type="entry name" value="DNA REPLICATION COMPLEX GINS PROTEIN PSF2"/>
    <property type="match status" value="1"/>
</dbReference>
<dbReference type="SUPFAM" id="SSF160059">
    <property type="entry name" value="PriA/YqbF domain"/>
    <property type="match status" value="1"/>
</dbReference>
<comment type="caution">
    <text evidence="8">The sequence shown here is derived from an EMBL/GenBank/DDBJ whole genome shotgun (WGS) entry which is preliminary data.</text>
</comment>
<evidence type="ECO:0000256" key="3">
    <source>
        <dbReference type="ARBA" id="ARBA00022705"/>
    </source>
</evidence>
<dbReference type="InterPro" id="IPR007257">
    <property type="entry name" value="GINS_Psf2"/>
</dbReference>
<keyword evidence="4 5" id="KW-0539">Nucleus</keyword>
<evidence type="ECO:0000313" key="9">
    <source>
        <dbReference type="Proteomes" id="UP001473302"/>
    </source>
</evidence>
<keyword evidence="9" id="KW-1185">Reference proteome</keyword>
<evidence type="ECO:0000259" key="6">
    <source>
        <dbReference type="Pfam" id="PF05916"/>
    </source>
</evidence>
<feature type="domain" description="GINS subunit" evidence="6">
    <location>
        <begin position="72"/>
        <end position="144"/>
    </location>
</feature>
<dbReference type="SUPFAM" id="SSF158573">
    <property type="entry name" value="GINS helical bundle-like"/>
    <property type="match status" value="1"/>
</dbReference>
<dbReference type="Pfam" id="PF05916">
    <property type="entry name" value="Sld5"/>
    <property type="match status" value="1"/>
</dbReference>
<dbReference type="EMBL" id="BAABUK010000036">
    <property type="protein sequence ID" value="GAA5816924.1"/>
    <property type="molecule type" value="Genomic_DNA"/>
</dbReference>
<feature type="domain" description="DNA replication complex GINS protein PSF2 N-terminal" evidence="7">
    <location>
        <begin position="12"/>
        <end position="71"/>
    </location>
</feature>
<dbReference type="Gene3D" id="3.40.5.50">
    <property type="match status" value="1"/>
</dbReference>
<dbReference type="CDD" id="cd21694">
    <property type="entry name" value="GINS_B_Psf2"/>
    <property type="match status" value="1"/>
</dbReference>
<organism evidence="8 9">
    <name type="scientific">Mucor flavus</name>
    <dbReference type="NCBI Taxonomy" id="439312"/>
    <lineage>
        <taxon>Eukaryota</taxon>
        <taxon>Fungi</taxon>
        <taxon>Fungi incertae sedis</taxon>
        <taxon>Mucoromycota</taxon>
        <taxon>Mucoromycotina</taxon>
        <taxon>Mucoromycetes</taxon>
        <taxon>Mucorales</taxon>
        <taxon>Mucorineae</taxon>
        <taxon>Mucoraceae</taxon>
        <taxon>Mucor</taxon>
    </lineage>
</organism>